<reference evidence="2 3" key="1">
    <citation type="journal article" date="2019" name="Int. J. Syst. Evol. Microbiol.">
        <title>The Global Catalogue of Microorganisms (GCM) 10K type strain sequencing project: providing services to taxonomists for standard genome sequencing and annotation.</title>
        <authorList>
            <consortium name="The Broad Institute Genomics Platform"/>
            <consortium name="The Broad Institute Genome Sequencing Center for Infectious Disease"/>
            <person name="Wu L."/>
            <person name="Ma J."/>
        </authorList>
    </citation>
    <scope>NUCLEOTIDE SEQUENCE [LARGE SCALE GENOMIC DNA]</scope>
    <source>
        <strain evidence="2 3">JCM 13249</strain>
    </source>
</reference>
<dbReference type="SUPFAM" id="SSF52788">
    <property type="entry name" value="Phosphotyrosine protein phosphatases I"/>
    <property type="match status" value="1"/>
</dbReference>
<evidence type="ECO:0000259" key="1">
    <source>
        <dbReference type="SMART" id="SM00226"/>
    </source>
</evidence>
<organism evidence="2 3">
    <name type="scientific">Luedemannella helvata</name>
    <dbReference type="NCBI Taxonomy" id="349315"/>
    <lineage>
        <taxon>Bacteria</taxon>
        <taxon>Bacillati</taxon>
        <taxon>Actinomycetota</taxon>
        <taxon>Actinomycetes</taxon>
        <taxon>Micromonosporales</taxon>
        <taxon>Micromonosporaceae</taxon>
        <taxon>Luedemannella</taxon>
    </lineage>
</organism>
<proteinExistence type="predicted"/>
<dbReference type="SMART" id="SM00226">
    <property type="entry name" value="LMWPc"/>
    <property type="match status" value="1"/>
</dbReference>
<dbReference type="EMBL" id="BAAALS010000016">
    <property type="protein sequence ID" value="GAA1760178.1"/>
    <property type="molecule type" value="Genomic_DNA"/>
</dbReference>
<evidence type="ECO:0000313" key="3">
    <source>
        <dbReference type="Proteomes" id="UP001500655"/>
    </source>
</evidence>
<name>A0ABN2KN22_9ACTN</name>
<accession>A0ABN2KN22</accession>
<feature type="domain" description="Phosphotyrosine protein phosphatase I" evidence="1">
    <location>
        <begin position="2"/>
        <end position="144"/>
    </location>
</feature>
<dbReference type="Gene3D" id="3.40.50.2300">
    <property type="match status" value="1"/>
</dbReference>
<dbReference type="Pfam" id="PF01451">
    <property type="entry name" value="LMWPc"/>
    <property type="match status" value="1"/>
</dbReference>
<keyword evidence="3" id="KW-1185">Reference proteome</keyword>
<dbReference type="InterPro" id="IPR023485">
    <property type="entry name" value="Ptyr_pPase"/>
</dbReference>
<comment type="caution">
    <text evidence="2">The sequence shown here is derived from an EMBL/GenBank/DDBJ whole genome shotgun (WGS) entry which is preliminary data.</text>
</comment>
<sequence>MGHVLHVCTANQIRSAMAERLMRAALLARHGTGAADLIVASAGVQAWNGAPMFPEALDELRRRGIDAADFRSTVIDPEVVGGARLVLVATRWHRDMVLAVAPGAAEYVFTWQEAAWLLADADRADIVGDTLPERVAGLAALAARRRATLGPAPDAVDVVDPIGGPVEGYRRAADEIDAALGPVVALL</sequence>
<dbReference type="InterPro" id="IPR036196">
    <property type="entry name" value="Ptyr_pPase_sf"/>
</dbReference>
<dbReference type="RefSeq" id="WP_344082716.1">
    <property type="nucleotide sequence ID" value="NZ_BAAALS010000016.1"/>
</dbReference>
<protein>
    <recommendedName>
        <fullName evidence="1">Phosphotyrosine protein phosphatase I domain-containing protein</fullName>
    </recommendedName>
</protein>
<gene>
    <name evidence="2" type="ORF">GCM10009681_34220</name>
</gene>
<evidence type="ECO:0000313" key="2">
    <source>
        <dbReference type="EMBL" id="GAA1760178.1"/>
    </source>
</evidence>
<dbReference type="Proteomes" id="UP001500655">
    <property type="component" value="Unassembled WGS sequence"/>
</dbReference>